<evidence type="ECO:0000256" key="1">
    <source>
        <dbReference type="ARBA" id="ARBA00004424"/>
    </source>
</evidence>
<dbReference type="AlphaFoldDB" id="A0A653DIN7"/>
<keyword evidence="21" id="KW-1185">Reference proteome</keyword>
<dbReference type="Proteomes" id="UP000410492">
    <property type="component" value="Unassembled WGS sequence"/>
</dbReference>
<evidence type="ECO:0000256" key="4">
    <source>
        <dbReference type="ARBA" id="ARBA00022475"/>
    </source>
</evidence>
<evidence type="ECO:0000256" key="7">
    <source>
        <dbReference type="ARBA" id="ARBA00022989"/>
    </source>
</evidence>
<comment type="catalytic activity">
    <reaction evidence="10">
        <text>L-lysine(out) + L-arginine(in) = L-lysine(in) + L-arginine(out)</text>
        <dbReference type="Rhea" id="RHEA:70827"/>
        <dbReference type="ChEBI" id="CHEBI:32551"/>
        <dbReference type="ChEBI" id="CHEBI:32682"/>
    </reaction>
    <physiologicalReaction direction="left-to-right" evidence="10">
        <dbReference type="Rhea" id="RHEA:70828"/>
    </physiologicalReaction>
</comment>
<evidence type="ECO:0000313" key="21">
    <source>
        <dbReference type="Proteomes" id="UP000410492"/>
    </source>
</evidence>
<dbReference type="PANTHER" id="PTHR11785:SF514">
    <property type="entry name" value="B(0,+)-TYPE AMINO ACID TRANSPORTER 1-LIKE PROTEIN"/>
    <property type="match status" value="1"/>
</dbReference>
<evidence type="ECO:0000256" key="9">
    <source>
        <dbReference type="ARBA" id="ARBA00023157"/>
    </source>
</evidence>
<feature type="transmembrane region" description="Helical" evidence="19">
    <location>
        <begin position="184"/>
        <end position="203"/>
    </location>
</feature>
<sequence length="492" mass="54175">MTVEPSSSSTKSKGTIQLKKELGLFSAVSFILSIMIGSGIFVSPASALKYSGSVGMCLIVWVTCGIISLLGALAYAELGPLVPRSGSEYAYFVDSFGPLHKFWGHLPAFVYSWIMILVIRPAEVAILVLTFSQYLCQPILDALCMKDSADTDKMIKSLAIVALGIITYINVSSVKMYVKVQNVFGLFKILACLVVIVGGLNEIGCGNTTNLLKGFEGTTTSPKDFALAFYCGLWAYDGWSGVTIVTGEIRKPEVNILRSILIAVPIVTVLYLFMNVAYMTVLTQQEMITAHDQNQAVAVLFGEKTLGTMAFLIPLGVAVSTFGCALSLQFGVTRLCYVSGQDGFMLESMCYVHHKRLTPAPAVVLQGLISLMFILAGDIQELIEFASFLIWFFYGVAMISLLILRKTMKKAHRPYKVPLVIPVFILVLAIYLTITPIVLEPSPKYLLALIFMLFGVLVYYWFIYKDNRPKNLMGSVTRYTQLLMEVVPPEVE</sequence>
<evidence type="ECO:0000256" key="13">
    <source>
        <dbReference type="ARBA" id="ARBA00052179"/>
    </source>
</evidence>
<reference evidence="20 21" key="1">
    <citation type="submission" date="2019-01" db="EMBL/GenBank/DDBJ databases">
        <authorList>
            <person name="Sayadi A."/>
        </authorList>
    </citation>
    <scope>NUCLEOTIDE SEQUENCE [LARGE SCALE GENOMIC DNA]</scope>
</reference>
<evidence type="ECO:0000256" key="16">
    <source>
        <dbReference type="ARBA" id="ARBA00079910"/>
    </source>
</evidence>
<feature type="transmembrane region" description="Helical" evidence="19">
    <location>
        <begin position="311"/>
        <end position="337"/>
    </location>
</feature>
<keyword evidence="6 19" id="KW-0812">Transmembrane</keyword>
<keyword evidence="9" id="KW-1015">Disulfide bond</keyword>
<evidence type="ECO:0000256" key="10">
    <source>
        <dbReference type="ARBA" id="ARBA00051323"/>
    </source>
</evidence>
<feature type="transmembrane region" description="Helical" evidence="19">
    <location>
        <begin position="445"/>
        <end position="463"/>
    </location>
</feature>
<dbReference type="OrthoDB" id="5982228at2759"/>
<dbReference type="FunFam" id="1.20.1740.10:FF:000015">
    <property type="entry name" value="B(0,+)-type amino acid transporter 1"/>
    <property type="match status" value="1"/>
</dbReference>
<dbReference type="GO" id="GO:0015179">
    <property type="term" value="F:L-amino acid transmembrane transporter activity"/>
    <property type="evidence" value="ECO:0007669"/>
    <property type="project" value="TreeGrafter"/>
</dbReference>
<dbReference type="PANTHER" id="PTHR11785">
    <property type="entry name" value="AMINO ACID TRANSPORTER"/>
    <property type="match status" value="1"/>
</dbReference>
<feature type="transmembrane region" description="Helical" evidence="19">
    <location>
        <begin position="260"/>
        <end position="281"/>
    </location>
</feature>
<keyword evidence="7 19" id="KW-1133">Transmembrane helix</keyword>
<dbReference type="GO" id="GO:0016324">
    <property type="term" value="C:apical plasma membrane"/>
    <property type="evidence" value="ECO:0007669"/>
    <property type="project" value="UniProtKB-SubCell"/>
</dbReference>
<comment type="subcellular location">
    <subcellularLocation>
        <location evidence="1">Apical cell membrane</location>
        <topology evidence="1">Multi-pass membrane protein</topology>
    </subcellularLocation>
</comment>
<feature type="transmembrane region" description="Helical" evidence="19">
    <location>
        <begin position="22"/>
        <end position="42"/>
    </location>
</feature>
<evidence type="ECO:0000256" key="19">
    <source>
        <dbReference type="SAM" id="Phobius"/>
    </source>
</evidence>
<evidence type="ECO:0000256" key="5">
    <source>
        <dbReference type="ARBA" id="ARBA00022553"/>
    </source>
</evidence>
<evidence type="ECO:0000256" key="2">
    <source>
        <dbReference type="ARBA" id="ARBA00009523"/>
    </source>
</evidence>
<keyword evidence="4" id="KW-1003">Cell membrane</keyword>
<feature type="transmembrane region" description="Helical" evidence="19">
    <location>
        <begin position="157"/>
        <end position="178"/>
    </location>
</feature>
<dbReference type="InterPro" id="IPR002293">
    <property type="entry name" value="AA/rel_permease1"/>
</dbReference>
<feature type="transmembrane region" description="Helical" evidence="19">
    <location>
        <begin position="357"/>
        <end position="376"/>
    </location>
</feature>
<dbReference type="InterPro" id="IPR050598">
    <property type="entry name" value="AminoAcid_Transporter"/>
</dbReference>
<evidence type="ECO:0000256" key="11">
    <source>
        <dbReference type="ARBA" id="ARBA00051814"/>
    </source>
</evidence>
<comment type="catalytic activity">
    <reaction evidence="13">
        <text>L-cysteine(out) + L-arginine(in) = L-cysteine(in) + L-arginine(out)</text>
        <dbReference type="Rhea" id="RHEA:71071"/>
        <dbReference type="ChEBI" id="CHEBI:32682"/>
        <dbReference type="ChEBI" id="CHEBI:35235"/>
    </reaction>
    <physiologicalReaction direction="left-to-right" evidence="13">
        <dbReference type="Rhea" id="RHEA:71072"/>
    </physiologicalReaction>
</comment>
<protein>
    <recommendedName>
        <fullName evidence="15">b(0,+)-type amino acid transporter 1</fullName>
    </recommendedName>
    <alternativeName>
        <fullName evidence="16">Glycoprotein-associated amino acid transporter b0,+AT1</fullName>
    </alternativeName>
    <alternativeName>
        <fullName evidence="17">Solute carrier family 7 member 9</fullName>
    </alternativeName>
</protein>
<organism evidence="20 21">
    <name type="scientific">Callosobruchus maculatus</name>
    <name type="common">Southern cowpea weevil</name>
    <name type="synonym">Pulse bruchid</name>
    <dbReference type="NCBI Taxonomy" id="64391"/>
    <lineage>
        <taxon>Eukaryota</taxon>
        <taxon>Metazoa</taxon>
        <taxon>Ecdysozoa</taxon>
        <taxon>Arthropoda</taxon>
        <taxon>Hexapoda</taxon>
        <taxon>Insecta</taxon>
        <taxon>Pterygota</taxon>
        <taxon>Neoptera</taxon>
        <taxon>Endopterygota</taxon>
        <taxon>Coleoptera</taxon>
        <taxon>Polyphaga</taxon>
        <taxon>Cucujiformia</taxon>
        <taxon>Chrysomeloidea</taxon>
        <taxon>Chrysomelidae</taxon>
        <taxon>Bruchinae</taxon>
        <taxon>Bruchini</taxon>
        <taxon>Callosobruchus</taxon>
    </lineage>
</organism>
<evidence type="ECO:0000256" key="15">
    <source>
        <dbReference type="ARBA" id="ARBA00074336"/>
    </source>
</evidence>
<dbReference type="PIRSF" id="PIRSF006060">
    <property type="entry name" value="AA_transporter"/>
    <property type="match status" value="1"/>
</dbReference>
<dbReference type="Gene3D" id="1.20.1740.10">
    <property type="entry name" value="Amino acid/polyamine transporter I"/>
    <property type="match status" value="1"/>
</dbReference>
<evidence type="ECO:0000256" key="8">
    <source>
        <dbReference type="ARBA" id="ARBA00023136"/>
    </source>
</evidence>
<comment type="catalytic activity">
    <reaction evidence="11">
        <text>L-cystine(out) + L-arginine(in) = L-cystine(in) + L-arginine(out)</text>
        <dbReference type="Rhea" id="RHEA:71075"/>
        <dbReference type="ChEBI" id="CHEBI:32682"/>
        <dbReference type="ChEBI" id="CHEBI:35491"/>
    </reaction>
    <physiologicalReaction direction="left-to-right" evidence="11">
        <dbReference type="Rhea" id="RHEA:71076"/>
    </physiologicalReaction>
</comment>
<evidence type="ECO:0000256" key="3">
    <source>
        <dbReference type="ARBA" id="ARBA00022448"/>
    </source>
</evidence>
<feature type="transmembrane region" description="Helical" evidence="19">
    <location>
        <begin position="417"/>
        <end position="439"/>
    </location>
</feature>
<gene>
    <name evidence="20" type="ORF">CALMAC_LOCUS17733</name>
</gene>
<comment type="similarity">
    <text evidence="2">Belongs to the amino acid-polyamine-organocation (APC) superfamily.</text>
</comment>
<feature type="transmembrane region" description="Helical" evidence="19">
    <location>
        <begin position="110"/>
        <end position="136"/>
    </location>
</feature>
<evidence type="ECO:0000313" key="20">
    <source>
        <dbReference type="EMBL" id="VEN59864.1"/>
    </source>
</evidence>
<keyword evidence="5" id="KW-0597">Phosphoprotein</keyword>
<evidence type="ECO:0000256" key="17">
    <source>
        <dbReference type="ARBA" id="ARBA00083296"/>
    </source>
</evidence>
<evidence type="ECO:0000256" key="6">
    <source>
        <dbReference type="ARBA" id="ARBA00022692"/>
    </source>
</evidence>
<evidence type="ECO:0000256" key="12">
    <source>
        <dbReference type="ARBA" id="ARBA00051835"/>
    </source>
</evidence>
<feature type="transmembrane region" description="Helical" evidence="19">
    <location>
        <begin position="54"/>
        <end position="76"/>
    </location>
</feature>
<evidence type="ECO:0000256" key="14">
    <source>
        <dbReference type="ARBA" id="ARBA00052732"/>
    </source>
</evidence>
<accession>A0A653DIN7</accession>
<comment type="catalytic activity">
    <reaction evidence="14">
        <text>L-leucine(out) + L-arginine(in) = L-leucine(in) + L-arginine(out)</text>
        <dbReference type="Rhea" id="RHEA:71059"/>
        <dbReference type="ChEBI" id="CHEBI:32682"/>
        <dbReference type="ChEBI" id="CHEBI:57427"/>
    </reaction>
    <physiologicalReaction direction="left-to-right" evidence="14">
        <dbReference type="Rhea" id="RHEA:71060"/>
    </physiologicalReaction>
</comment>
<feature type="transmembrane region" description="Helical" evidence="19">
    <location>
        <begin position="382"/>
        <end position="405"/>
    </location>
</feature>
<keyword evidence="8 19" id="KW-0472">Membrane</keyword>
<comment type="catalytic activity">
    <reaction evidence="18">
        <text>L-phenylalanine(out) + L-arginine(in) = L-phenylalanine(in) + L-arginine(out)</text>
        <dbReference type="Rhea" id="RHEA:71067"/>
        <dbReference type="ChEBI" id="CHEBI:32682"/>
        <dbReference type="ChEBI" id="CHEBI:58095"/>
    </reaction>
    <physiologicalReaction direction="left-to-right" evidence="18">
        <dbReference type="Rhea" id="RHEA:71068"/>
    </physiologicalReaction>
</comment>
<dbReference type="Pfam" id="PF13520">
    <property type="entry name" value="AA_permease_2"/>
    <property type="match status" value="1"/>
</dbReference>
<keyword evidence="3" id="KW-0813">Transport</keyword>
<name>A0A653DIN7_CALMS</name>
<proteinExistence type="inferred from homology"/>
<comment type="catalytic activity">
    <reaction evidence="12">
        <text>L-histidine(out) + L-arginine(in) = L-histidine(in) + L-arginine(out)</text>
        <dbReference type="Rhea" id="RHEA:71063"/>
        <dbReference type="ChEBI" id="CHEBI:32682"/>
        <dbReference type="ChEBI" id="CHEBI:57595"/>
    </reaction>
    <physiologicalReaction direction="left-to-right" evidence="12">
        <dbReference type="Rhea" id="RHEA:71064"/>
    </physiologicalReaction>
</comment>
<evidence type="ECO:0000256" key="18">
    <source>
        <dbReference type="ARBA" id="ARBA00093193"/>
    </source>
</evidence>
<dbReference type="EMBL" id="CAACVG010012197">
    <property type="protein sequence ID" value="VEN59864.1"/>
    <property type="molecule type" value="Genomic_DNA"/>
</dbReference>